<gene>
    <name evidence="3" type="ORF">JRG66_00525</name>
</gene>
<reference evidence="3" key="1">
    <citation type="submission" date="2021-02" db="EMBL/GenBank/DDBJ databases">
        <title>Salinimicrobium sp. nov. isolated from seawater in Tongyeong, Republic of Korea.</title>
        <authorList>
            <person name="Lee S.-J."/>
        </authorList>
    </citation>
    <scope>NUCLEOTIDE SEQUENCE</scope>
    <source>
        <strain evidence="3">HN-2-9-2</strain>
    </source>
</reference>
<protein>
    <submittedName>
        <fullName evidence="3">Sialate O-acetylesterase</fullName>
    </submittedName>
</protein>
<keyword evidence="4" id="KW-1185">Reference proteome</keyword>
<dbReference type="PANTHER" id="PTHR22901:SF0">
    <property type="entry name" value="SIALATE O-ACETYLESTERASE"/>
    <property type="match status" value="1"/>
</dbReference>
<proteinExistence type="predicted"/>
<evidence type="ECO:0000256" key="1">
    <source>
        <dbReference type="ARBA" id="ARBA00022801"/>
    </source>
</evidence>
<dbReference type="Pfam" id="PF03629">
    <property type="entry name" value="SASA"/>
    <property type="match status" value="2"/>
</dbReference>
<dbReference type="PANTHER" id="PTHR22901">
    <property type="entry name" value="SIALATE O-ACETYLESTERASE"/>
    <property type="match status" value="1"/>
</dbReference>
<feature type="domain" description="Sialate O-acetylesterase" evidence="2">
    <location>
        <begin position="101"/>
        <end position="217"/>
    </location>
</feature>
<accession>A0ABY6NW37</accession>
<sequence length="498" mass="56518">MFVIMAFLIHQQSGTAQIVMPKIFSDNMVLQRDEPLMIWGKYLPGETVQVKFSSLIEEVEVQLDSSWQVYFPAHAASSSPQLLSIYTKSDSLEYSNVLIGDVWLLAGQSNMEWSLGQEEHFESEKEQLAGPQLRFYNPQYVGKGIYAQKYNEEALEKLQSTAFFEGSWEESGMPHVAKLSAIGYYFGKEILQHENIPVGLINLSIGGAPIEAFISEETLEKDQRFYKKVSGNWLDNDELPVWIRERGGQNVGGIAVHVGKTGPNHAYKPGFIYESGIKPILNMPIKGVLWYQGESNAQEIARVFEYPQLQKLLIKDYRKKWKQETLPFYWVQLSSIDTLNYRSQYWPLFRNLQRLLLEEVNYGGMAVSSDVGAENDVHPRNKKVVGERLARWALHQDYDRNIEVSGPLPIDAKYSAGKIKITFEHTADGLMTLNGEMVKGFSLNGKHPVPATIEGSKIIIQTSQKPETVYYGWQPYSTGNLMNSEESPTSTFQITVDD</sequence>
<dbReference type="InterPro" id="IPR039329">
    <property type="entry name" value="SIAE"/>
</dbReference>
<evidence type="ECO:0000259" key="2">
    <source>
        <dbReference type="Pfam" id="PF03629"/>
    </source>
</evidence>
<feature type="domain" description="Sialate O-acetylesterase" evidence="2">
    <location>
        <begin position="270"/>
        <end position="391"/>
    </location>
</feature>
<evidence type="ECO:0000313" key="3">
    <source>
        <dbReference type="EMBL" id="UZH56733.1"/>
    </source>
</evidence>
<dbReference type="EMBL" id="CP069620">
    <property type="protein sequence ID" value="UZH56733.1"/>
    <property type="molecule type" value="Genomic_DNA"/>
</dbReference>
<dbReference type="InterPro" id="IPR036514">
    <property type="entry name" value="SGNH_hydro_sf"/>
</dbReference>
<dbReference type="Gene3D" id="3.40.50.1110">
    <property type="entry name" value="SGNH hydrolase"/>
    <property type="match status" value="1"/>
</dbReference>
<dbReference type="InterPro" id="IPR005181">
    <property type="entry name" value="SASA"/>
</dbReference>
<evidence type="ECO:0000313" key="4">
    <source>
        <dbReference type="Proteomes" id="UP001163981"/>
    </source>
</evidence>
<dbReference type="SUPFAM" id="SSF52266">
    <property type="entry name" value="SGNH hydrolase"/>
    <property type="match status" value="1"/>
</dbReference>
<keyword evidence="1" id="KW-0378">Hydrolase</keyword>
<organism evidence="3 4">
    <name type="scientific">Salinimicrobium tongyeongense</name>
    <dbReference type="NCBI Taxonomy" id="2809707"/>
    <lineage>
        <taxon>Bacteria</taxon>
        <taxon>Pseudomonadati</taxon>
        <taxon>Bacteroidota</taxon>
        <taxon>Flavobacteriia</taxon>
        <taxon>Flavobacteriales</taxon>
        <taxon>Flavobacteriaceae</taxon>
        <taxon>Salinimicrobium</taxon>
    </lineage>
</organism>
<dbReference type="Proteomes" id="UP001163981">
    <property type="component" value="Chromosome"/>
</dbReference>
<name>A0ABY6NW37_9FLAO</name>